<evidence type="ECO:0000313" key="3">
    <source>
        <dbReference type="EMBL" id="ECY9782871.1"/>
    </source>
</evidence>
<evidence type="ECO:0000313" key="4">
    <source>
        <dbReference type="EMBL" id="HAA8052362.1"/>
    </source>
</evidence>
<dbReference type="EMBL" id="AALGDA010000018">
    <property type="protein sequence ID" value="ECY9782871.1"/>
    <property type="molecule type" value="Genomic_DNA"/>
</dbReference>
<reference evidence="5" key="3">
    <citation type="submission" date="2020-01" db="EMBL/GenBank/DDBJ databases">
        <authorList>
            <consortium name="NCBI Pathogen Detection Project"/>
        </authorList>
    </citation>
    <scope>NUCLEOTIDE SEQUENCE</scope>
    <source>
        <strain evidence="4">09CEB371LM</strain>
        <strain evidence="5">CFIAFB20160038</strain>
        <strain evidence="6">LiDS0115</strain>
    </source>
</reference>
<evidence type="ECO:0000313" key="8">
    <source>
        <dbReference type="Proteomes" id="UP000489121"/>
    </source>
</evidence>
<dbReference type="RefSeq" id="WP_003731529.1">
    <property type="nucleotide sequence ID" value="NC_021826.1"/>
</dbReference>
<evidence type="ECO:0000313" key="6">
    <source>
        <dbReference type="EMBL" id="HAC3054914.1"/>
    </source>
</evidence>
<gene>
    <name evidence="2" type="ORF">A8L61_10280</name>
    <name evidence="3" type="ORF">F6515_07675</name>
    <name evidence="4" type="ORF">GHH22_04240</name>
    <name evidence="5" type="ORF">GYU24_02300</name>
    <name evidence="6" type="ORF">GZK27_05300</name>
</gene>
<dbReference type="Proteomes" id="UP000840928">
    <property type="component" value="Unassembled WGS sequence"/>
</dbReference>
<dbReference type="EMBL" id="DAAKPP010000002">
    <property type="protein sequence ID" value="HAC3054914.1"/>
    <property type="molecule type" value="Genomic_DNA"/>
</dbReference>
<dbReference type="EMBL" id="AABAGT010000014">
    <property type="protein sequence ID" value="EAG0867662.1"/>
    <property type="molecule type" value="Genomic_DNA"/>
</dbReference>
<comment type="caution">
    <text evidence="5">The sequence shown here is derived from an EMBL/GenBank/DDBJ whole genome shotgun (WGS) entry which is preliminary data.</text>
</comment>
<evidence type="ECO:0000313" key="9">
    <source>
        <dbReference type="Proteomes" id="UP000841561"/>
    </source>
</evidence>
<dbReference type="EMBL" id="DAAEEB010000002">
    <property type="protein sequence ID" value="HAA8052362.1"/>
    <property type="molecule type" value="Genomic_DNA"/>
</dbReference>
<dbReference type="Pfam" id="PF22479">
    <property type="entry name" value="Pam3_gp18"/>
    <property type="match status" value="1"/>
</dbReference>
<evidence type="ECO:0000313" key="5">
    <source>
        <dbReference type="EMBL" id="HAB9174526.1"/>
    </source>
</evidence>
<organism evidence="5">
    <name type="scientific">Listeria monocytogenes</name>
    <dbReference type="NCBI Taxonomy" id="1639"/>
    <lineage>
        <taxon>Bacteria</taxon>
        <taxon>Bacillati</taxon>
        <taxon>Bacillota</taxon>
        <taxon>Bacilli</taxon>
        <taxon>Bacillales</taxon>
        <taxon>Listeriaceae</taxon>
        <taxon>Listeria</taxon>
    </lineage>
</organism>
<evidence type="ECO:0000259" key="1">
    <source>
        <dbReference type="Pfam" id="PF22479"/>
    </source>
</evidence>
<sequence>MAIRNYIPVELDNIPELFEFDFDDGKSFLFGINYAESQDLFSVDLYSIEGEPIALGERLVLNERLWADIIDDRLPSVDLVPLDESGKETKITKDNFTKTVFLYFDDLAPEMELPTLDNEVSMI</sequence>
<dbReference type="Proteomes" id="UP000840039">
    <property type="component" value="Unassembled WGS sequence"/>
</dbReference>
<accession>A0A394T6Q4</accession>
<evidence type="ECO:0000313" key="2">
    <source>
        <dbReference type="EMBL" id="EAG0867662.1"/>
    </source>
</evidence>
<dbReference type="InterPro" id="IPR054252">
    <property type="entry name" value="Pam3_gp18"/>
</dbReference>
<proteinExistence type="predicted"/>
<name>A0A394T6Q4_LISMN</name>
<dbReference type="EMBL" id="DAAIRR010000001">
    <property type="protein sequence ID" value="HAB9174526.1"/>
    <property type="molecule type" value="Genomic_DNA"/>
</dbReference>
<protein>
    <recommendedName>
        <fullName evidence="1">Cyanophage baseplate Pam3 plug gp18 domain-containing protein</fullName>
    </recommendedName>
</protein>
<dbReference type="Proteomes" id="UP000489121">
    <property type="component" value="Unassembled WGS sequence"/>
</dbReference>
<reference evidence="5 9" key="1">
    <citation type="journal article" date="2018" name="Genome Biol.">
        <title>SKESA: strategic k-mer extension for scrupulous assemblies.</title>
        <authorList>
            <person name="Souvorov A."/>
            <person name="Agarwala R."/>
            <person name="Lipman D.J."/>
        </authorList>
    </citation>
    <scope>NUCLEOTIDE SEQUENCE [LARGE SCALE GENOMIC DNA]</scope>
    <source>
        <strain evidence="4">09CEB371LM</strain>
        <strain evidence="5">CFIAFB20160038</strain>
        <strain evidence="6 9">LiDS0115</strain>
    </source>
</reference>
<dbReference type="Proteomes" id="UP000358545">
    <property type="component" value="Unassembled WGS sequence"/>
</dbReference>
<evidence type="ECO:0000313" key="7">
    <source>
        <dbReference type="Proteomes" id="UP000358545"/>
    </source>
</evidence>
<dbReference type="Proteomes" id="UP000841561">
    <property type="component" value="Unassembled WGS sequence"/>
</dbReference>
<feature type="domain" description="Cyanophage baseplate Pam3 plug gp18" evidence="1">
    <location>
        <begin position="5"/>
        <end position="106"/>
    </location>
</feature>
<reference evidence="2 7" key="2">
    <citation type="submission" date="2018-06" db="EMBL/GenBank/DDBJ databases">
        <authorList>
            <consortium name="PulseNet: The National Subtyping Network for Foodborne Disease Surveillance"/>
            <person name="Tarr C.L."/>
            <person name="Trees E."/>
            <person name="Katz L.S."/>
            <person name="Carleton-Romer H.A."/>
            <person name="Stroika S."/>
            <person name="Kucerova Z."/>
            <person name="Roache K.F."/>
            <person name="Sabol A.L."/>
            <person name="Besser J."/>
            <person name="Gerner-Smidt P."/>
        </authorList>
    </citation>
    <scope>NUCLEOTIDE SEQUENCE [LARGE SCALE GENOMIC DNA]</scope>
    <source>
        <strain evidence="2 7">PNUSAL002180</strain>
        <strain evidence="3 8">PNUSAL005692</strain>
    </source>
</reference>
<dbReference type="AlphaFoldDB" id="A0A394T6Q4"/>